<gene>
    <name evidence="2" type="ORF">MO867_22945</name>
</gene>
<name>A0A9X2ESU7_9GAMM</name>
<feature type="region of interest" description="Disordered" evidence="1">
    <location>
        <begin position="57"/>
        <end position="92"/>
    </location>
</feature>
<dbReference type="Gene3D" id="1.10.10.10">
    <property type="entry name" value="Winged helix-like DNA-binding domain superfamily/Winged helix DNA-binding domain"/>
    <property type="match status" value="1"/>
</dbReference>
<dbReference type="Pfam" id="PF13730">
    <property type="entry name" value="HTH_36"/>
    <property type="match status" value="1"/>
</dbReference>
<proteinExistence type="predicted"/>
<organism evidence="2 3">
    <name type="scientific">Microbulbifer okhotskensis</name>
    <dbReference type="NCBI Taxonomy" id="2926617"/>
    <lineage>
        <taxon>Bacteria</taxon>
        <taxon>Pseudomonadati</taxon>
        <taxon>Pseudomonadota</taxon>
        <taxon>Gammaproteobacteria</taxon>
        <taxon>Cellvibrionales</taxon>
        <taxon>Microbulbiferaceae</taxon>
        <taxon>Microbulbifer</taxon>
    </lineage>
</organism>
<accession>A0A9X2ESU7</accession>
<feature type="non-terminal residue" evidence="2">
    <location>
        <position position="1"/>
    </location>
</feature>
<dbReference type="EMBL" id="JALBWM010000467">
    <property type="protein sequence ID" value="MCO1337180.1"/>
    <property type="molecule type" value="Genomic_DNA"/>
</dbReference>
<evidence type="ECO:0000256" key="1">
    <source>
        <dbReference type="SAM" id="MobiDB-lite"/>
    </source>
</evidence>
<dbReference type="RefSeq" id="WP_252473459.1">
    <property type="nucleotide sequence ID" value="NZ_JALBWM010000467.1"/>
</dbReference>
<keyword evidence="3" id="KW-1185">Reference proteome</keyword>
<sequence>ECWPSYNHVAEQCEINRRSAMRHVKALQEEGFLRIVHRRNGRDNSLNSSNIFVLTLDQGSDTESLGSDRDSLGGDTESLGGSDTESPRTSHS</sequence>
<dbReference type="AlphaFoldDB" id="A0A9X2ESU7"/>
<feature type="non-terminal residue" evidence="2">
    <location>
        <position position="92"/>
    </location>
</feature>
<reference evidence="2" key="1">
    <citation type="journal article" date="2022" name="Arch. Microbiol.">
        <title>Microbulbifer okhotskensis sp. nov., isolated from a deep bottom sediment of the Okhotsk Sea.</title>
        <authorList>
            <person name="Romanenko L."/>
            <person name="Kurilenko V."/>
            <person name="Otstavnykh N."/>
            <person name="Velansky P."/>
            <person name="Isaeva M."/>
            <person name="Mikhailov V."/>
        </authorList>
    </citation>
    <scope>NUCLEOTIDE SEQUENCE</scope>
    <source>
        <strain evidence="2">OS29</strain>
    </source>
</reference>
<comment type="caution">
    <text evidence="2">The sequence shown here is derived from an EMBL/GenBank/DDBJ whole genome shotgun (WGS) entry which is preliminary data.</text>
</comment>
<dbReference type="Proteomes" id="UP001139028">
    <property type="component" value="Unassembled WGS sequence"/>
</dbReference>
<protein>
    <submittedName>
        <fullName evidence="2">Helix-turn-helix domain-containing protein</fullName>
    </submittedName>
</protein>
<dbReference type="InterPro" id="IPR036388">
    <property type="entry name" value="WH-like_DNA-bd_sf"/>
</dbReference>
<evidence type="ECO:0000313" key="3">
    <source>
        <dbReference type="Proteomes" id="UP001139028"/>
    </source>
</evidence>
<evidence type="ECO:0000313" key="2">
    <source>
        <dbReference type="EMBL" id="MCO1337180.1"/>
    </source>
</evidence>